<reference evidence="3 4" key="1">
    <citation type="journal article" date="2015" name="Nature">
        <title>rRNA introns, odd ribosomes, and small enigmatic genomes across a large radiation of phyla.</title>
        <authorList>
            <person name="Brown C.T."/>
            <person name="Hug L.A."/>
            <person name="Thomas B.C."/>
            <person name="Sharon I."/>
            <person name="Castelle C.J."/>
            <person name="Singh A."/>
            <person name="Wilkins M.J."/>
            <person name="Williams K.H."/>
            <person name="Banfield J.F."/>
        </authorList>
    </citation>
    <scope>NUCLEOTIDE SEQUENCE [LARGE SCALE GENOMIC DNA]</scope>
</reference>
<protein>
    <submittedName>
        <fullName evidence="3">Type I signal peptidase</fullName>
    </submittedName>
</protein>
<accession>A0A0G0HWJ9</accession>
<feature type="non-terminal residue" evidence="3">
    <location>
        <position position="1"/>
    </location>
</feature>
<proteinExistence type="predicted"/>
<feature type="transmembrane region" description="Helical" evidence="2">
    <location>
        <begin position="52"/>
        <end position="70"/>
    </location>
</feature>
<feature type="region of interest" description="Disordered" evidence="1">
    <location>
        <begin position="1"/>
        <end position="23"/>
    </location>
</feature>
<evidence type="ECO:0000313" key="4">
    <source>
        <dbReference type="Proteomes" id="UP000034366"/>
    </source>
</evidence>
<evidence type="ECO:0000256" key="1">
    <source>
        <dbReference type="SAM" id="MobiDB-lite"/>
    </source>
</evidence>
<keyword evidence="2" id="KW-0472">Membrane</keyword>
<dbReference type="EMBL" id="LBTW01000074">
    <property type="protein sequence ID" value="KKQ46617.1"/>
    <property type="molecule type" value="Genomic_DNA"/>
</dbReference>
<dbReference type="AlphaFoldDB" id="A0A0G0HWJ9"/>
<gene>
    <name evidence="3" type="ORF">US67_C0074G0001</name>
</gene>
<comment type="caution">
    <text evidence="3">The sequence shown here is derived from an EMBL/GenBank/DDBJ whole genome shotgun (WGS) entry which is preliminary data.</text>
</comment>
<keyword evidence="2" id="KW-0812">Transmembrane</keyword>
<organism evidence="3 4">
    <name type="scientific">Candidatus Woesebacteria bacterium GW2011_GWD1_38_10</name>
    <dbReference type="NCBI Taxonomy" id="1618592"/>
    <lineage>
        <taxon>Bacteria</taxon>
        <taxon>Candidatus Woeseibacteriota</taxon>
    </lineage>
</organism>
<sequence>PSGENGEPEYVTKGDANEDFDPPKISDKDIIGKVRLTIPYLGYLAFAAKKPWGFILLVIVPATIFIYEELKAVLKELRKRMGKHSQC</sequence>
<feature type="compositionally biased region" description="Basic and acidic residues" evidence="1">
    <location>
        <begin position="10"/>
        <end position="23"/>
    </location>
</feature>
<name>A0A0G0HWJ9_9BACT</name>
<keyword evidence="2" id="KW-1133">Transmembrane helix</keyword>
<dbReference type="Proteomes" id="UP000034366">
    <property type="component" value="Unassembled WGS sequence"/>
</dbReference>
<evidence type="ECO:0000313" key="3">
    <source>
        <dbReference type="EMBL" id="KKQ46617.1"/>
    </source>
</evidence>
<evidence type="ECO:0000256" key="2">
    <source>
        <dbReference type="SAM" id="Phobius"/>
    </source>
</evidence>